<name>A0A917RA53_9ACTN</name>
<proteinExistence type="predicted"/>
<evidence type="ECO:0000313" key="2">
    <source>
        <dbReference type="Proteomes" id="UP000645217"/>
    </source>
</evidence>
<gene>
    <name evidence="1" type="ORF">GCM10007964_44010</name>
</gene>
<protein>
    <submittedName>
        <fullName evidence="1">Uncharacterized protein</fullName>
    </submittedName>
</protein>
<dbReference type="EMBL" id="BMNT01000024">
    <property type="protein sequence ID" value="GGK97019.1"/>
    <property type="molecule type" value="Genomic_DNA"/>
</dbReference>
<comment type="caution">
    <text evidence="1">The sequence shown here is derived from an EMBL/GenBank/DDBJ whole genome shotgun (WGS) entry which is preliminary data.</text>
</comment>
<sequence length="82" mass="9342">MMTYCLTLTRLLPDRRGRCWCHFTAYLFARPLDTPRQCSATWMMGAGREVEDGQDLDSADQRRIAAFTAFVQVGIGVLRAVR</sequence>
<dbReference type="AlphaFoldDB" id="A0A917RA53"/>
<reference evidence="1" key="2">
    <citation type="submission" date="2020-09" db="EMBL/GenBank/DDBJ databases">
        <authorList>
            <person name="Sun Q."/>
            <person name="Ohkuma M."/>
        </authorList>
    </citation>
    <scope>NUCLEOTIDE SEQUENCE</scope>
    <source>
        <strain evidence="1">JCM 13064</strain>
    </source>
</reference>
<keyword evidence="2" id="KW-1185">Reference proteome</keyword>
<accession>A0A917RA53</accession>
<reference evidence="1" key="1">
    <citation type="journal article" date="2014" name="Int. J. Syst. Evol. Microbiol.">
        <title>Complete genome sequence of Corynebacterium casei LMG S-19264T (=DSM 44701T), isolated from a smear-ripened cheese.</title>
        <authorList>
            <consortium name="US DOE Joint Genome Institute (JGI-PGF)"/>
            <person name="Walter F."/>
            <person name="Albersmeier A."/>
            <person name="Kalinowski J."/>
            <person name="Ruckert C."/>
        </authorList>
    </citation>
    <scope>NUCLEOTIDE SEQUENCE</scope>
    <source>
        <strain evidence="1">JCM 13064</strain>
    </source>
</reference>
<dbReference type="Proteomes" id="UP000645217">
    <property type="component" value="Unassembled WGS sequence"/>
</dbReference>
<evidence type="ECO:0000313" key="1">
    <source>
        <dbReference type="EMBL" id="GGK97019.1"/>
    </source>
</evidence>
<organism evidence="1 2">
    <name type="scientific">Sphaerisporangium melleum</name>
    <dbReference type="NCBI Taxonomy" id="321316"/>
    <lineage>
        <taxon>Bacteria</taxon>
        <taxon>Bacillati</taxon>
        <taxon>Actinomycetota</taxon>
        <taxon>Actinomycetes</taxon>
        <taxon>Streptosporangiales</taxon>
        <taxon>Streptosporangiaceae</taxon>
        <taxon>Sphaerisporangium</taxon>
    </lineage>
</organism>